<dbReference type="Proteomes" id="UP000266861">
    <property type="component" value="Unassembled WGS sequence"/>
</dbReference>
<sequence length="136" mass="16273">MKFRSKKDWQQSTIIPSIGLIGMENIHFSLKKKAEPLPAELHSRYGSPTQSEDALSHTYEKLHKKIHCLINDCHHKLANWLWQIYHVSLLPEFKTRNGYAWKSEDPFQDCMDEFNMVTSHFQFRQYLLHKVHVHLW</sequence>
<protein>
    <submittedName>
        <fullName evidence="1">Uncharacterized protein</fullName>
    </submittedName>
</protein>
<comment type="caution">
    <text evidence="1">The sequence shown here is derived from an EMBL/GenBank/DDBJ whole genome shotgun (WGS) entry which is preliminary data.</text>
</comment>
<evidence type="ECO:0000313" key="2">
    <source>
        <dbReference type="Proteomes" id="UP000266861"/>
    </source>
</evidence>
<dbReference type="AlphaFoldDB" id="A0A397IHP6"/>
<dbReference type="EMBL" id="PQFF01000224">
    <property type="protein sequence ID" value="RHZ72543.1"/>
    <property type="molecule type" value="Genomic_DNA"/>
</dbReference>
<accession>A0A397IHP6</accession>
<gene>
    <name evidence="1" type="ORF">Glove_242g157</name>
</gene>
<evidence type="ECO:0000313" key="1">
    <source>
        <dbReference type="EMBL" id="RHZ72543.1"/>
    </source>
</evidence>
<proteinExistence type="predicted"/>
<organism evidence="1 2">
    <name type="scientific">Diversispora epigaea</name>
    <dbReference type="NCBI Taxonomy" id="1348612"/>
    <lineage>
        <taxon>Eukaryota</taxon>
        <taxon>Fungi</taxon>
        <taxon>Fungi incertae sedis</taxon>
        <taxon>Mucoromycota</taxon>
        <taxon>Glomeromycotina</taxon>
        <taxon>Glomeromycetes</taxon>
        <taxon>Diversisporales</taxon>
        <taxon>Diversisporaceae</taxon>
        <taxon>Diversispora</taxon>
    </lineage>
</organism>
<dbReference type="OrthoDB" id="2413960at2759"/>
<keyword evidence="2" id="KW-1185">Reference proteome</keyword>
<name>A0A397IHP6_9GLOM</name>
<reference evidence="1 2" key="1">
    <citation type="submission" date="2018-08" db="EMBL/GenBank/DDBJ databases">
        <title>Genome and evolution of the arbuscular mycorrhizal fungus Diversispora epigaea (formerly Glomus versiforme) and its bacterial endosymbionts.</title>
        <authorList>
            <person name="Sun X."/>
            <person name="Fei Z."/>
            <person name="Harrison M."/>
        </authorList>
    </citation>
    <scope>NUCLEOTIDE SEQUENCE [LARGE SCALE GENOMIC DNA]</scope>
    <source>
        <strain evidence="1 2">IT104</strain>
    </source>
</reference>